<dbReference type="Proteomes" id="UP000479563">
    <property type="component" value="Unassembled WGS sequence"/>
</dbReference>
<reference evidence="1 2" key="1">
    <citation type="journal article" date="2019" name="Nat. Med.">
        <title>A library of human gut bacterial isolates paired with longitudinal multiomics data enables mechanistic microbiome research.</title>
        <authorList>
            <person name="Poyet M."/>
            <person name="Groussin M."/>
            <person name="Gibbons S.M."/>
            <person name="Avila-Pacheco J."/>
            <person name="Jiang X."/>
            <person name="Kearney S.M."/>
            <person name="Perrotta A.R."/>
            <person name="Berdy B."/>
            <person name="Zhao S."/>
            <person name="Lieberman T.D."/>
            <person name="Swanson P.K."/>
            <person name="Smith M."/>
            <person name="Roesemann S."/>
            <person name="Alexander J.E."/>
            <person name="Rich S.A."/>
            <person name="Livny J."/>
            <person name="Vlamakis H."/>
            <person name="Clish C."/>
            <person name="Bullock K."/>
            <person name="Deik A."/>
            <person name="Scott J."/>
            <person name="Pierce K.A."/>
            <person name="Xavier R.J."/>
            <person name="Alm E.J."/>
        </authorList>
    </citation>
    <scope>NUCLEOTIDE SEQUENCE [LARGE SCALE GENOMIC DNA]</scope>
    <source>
        <strain evidence="1 2">BIOML-A11</strain>
    </source>
</reference>
<evidence type="ECO:0000313" key="2">
    <source>
        <dbReference type="Proteomes" id="UP000479563"/>
    </source>
</evidence>
<dbReference type="AlphaFoldDB" id="A0A6L5T9J2"/>
<gene>
    <name evidence="1" type="ORF">GKE07_07800</name>
</gene>
<evidence type="ECO:0000313" key="1">
    <source>
        <dbReference type="EMBL" id="MSC60100.1"/>
    </source>
</evidence>
<comment type="caution">
    <text evidence="1">The sequence shown here is derived from an EMBL/GenBank/DDBJ whole genome shotgun (WGS) entry which is preliminary data.</text>
</comment>
<dbReference type="EMBL" id="WKQP01000010">
    <property type="protein sequence ID" value="MSC60100.1"/>
    <property type="molecule type" value="Genomic_DNA"/>
</dbReference>
<protein>
    <submittedName>
        <fullName evidence="1">Uncharacterized protein</fullName>
    </submittedName>
</protein>
<organism evidence="1 2">
    <name type="scientific">Agathobacter rectalis</name>
    <dbReference type="NCBI Taxonomy" id="39491"/>
    <lineage>
        <taxon>Bacteria</taxon>
        <taxon>Bacillati</taxon>
        <taxon>Bacillota</taxon>
        <taxon>Clostridia</taxon>
        <taxon>Lachnospirales</taxon>
        <taxon>Lachnospiraceae</taxon>
        <taxon>Agathobacter</taxon>
    </lineage>
</organism>
<accession>A0A6L5T9J2</accession>
<name>A0A6L5T9J2_9FIRM</name>
<dbReference type="RefSeq" id="WP_154266917.1">
    <property type="nucleotide sequence ID" value="NZ_WKQP01000010.1"/>
</dbReference>
<proteinExistence type="predicted"/>
<sequence length="172" mass="20126">MQECYAYFKNGELYDVSPRTPSISLYEDRQVAYDATVIVSDGIRYSLLSAEDVKAIPVPNYVSRDISTTFELSYILKLHCGSCNNAIIIPELINKVLELMQASPLLWRRRDYLQVIRNYYRLGMFESGDEFENMYRSKFPSLFSAPEDDAHELEHISTKQYFKKKWIKKHSV</sequence>